<dbReference type="InterPro" id="IPR027039">
    <property type="entry name" value="Crtac1"/>
</dbReference>
<comment type="caution">
    <text evidence="3">The sequence shown here is derived from an EMBL/GenBank/DDBJ whole genome shotgun (WGS) entry which is preliminary data.</text>
</comment>
<feature type="domain" description="ASPIC/UnbV" evidence="2">
    <location>
        <begin position="531"/>
        <end position="596"/>
    </location>
</feature>
<sequence>MLSLFSVLLICSCTSKTAAPTLFTKLSSEKSGIHFNNTISENDSLNRVISEFAYMGGGVGIGDFNNDGLKDIFFSGNQVPSRLYINKGNNQFEDITEKAGISTNTWCTGVSVADINNDGFDDIFVCVYGKGQHQRNSCYLFINQHNLTFKEQAAEYGLADSSYASQVAFFDYDKDGDLDMYLLNYRLNGPNANNIYPKDLTGHSPANDRLYRNDGDKSGIGHPVFTNVSVQAGVVEDGYGLGVSVCDYNNDGWPDIYVSNDFVSNDVLWINNKNGTFTNHLAQCTKHQSYSSMGSDAADINNDGLADVATLDMMPEDNKRRKQQYSFMNYERYESERSLGYTPEFMRNMLQLNNGNRMDGDTALPFFSEIGQLAGISETDWSWSVLMADFNNDGWKDVHITNGIGRDFINADFVQFSTSDAANMHDEDERRKVINKKLAALKHIMLPDYLYLNNGNCTFTDYSQQGGINELSLASGAAYADLDNDGDLDIITNNINEEPFIFINNTIQKDSSITKHYLSVSLKGDSLNRHGLGAKVKIYTASGEQVQEEQPVRGYLSNVDVDLLFGLGKDTNVDSLLVIWPNDKYEVIKNIKADHKVVLQQSNASAAYNYNTAPANNLFKDVTIQDNIAFQHKDVSIYDFATQRLLPQKYSQLGPFISTGDVNNDGATDFFIGNGFNAYGDVCLQQKNGTFVSTPLGTGVKMEEDEASVLFDADGDGDLDLLVTNGDTRYDDTSAYYKPRLYINNGKGNFTLKADAIPDNIRTIAGCATSGDFDGDGNIDVFIGGRVSKRYPAAPRSYLLKNNKGTFTDVTEKICPALKNIGMVTAAAWLNFDNNKLPDLVVTGEWMSVKFFKNTGSSFTDITNKTGLTEMDGMWRSLAVADIDGDGDKDIVVGNYGLNNKYHVTAQYPMKVFAKDIDGNGSMDPILFYSIKDVDGKRKLFPAINRDQFAEQVPSIKKQFLYHENYSTATFDDIFKGNKKDNLLQLTCNEMASCWLENNGNGTFTKHVLPMEAQFAPVNAIICTDFDNDGITDILMAGNEYQTEVMTGMYDASYGLFLKGSKDKAFKPIPPVKSGFIVDGDVKSMALINNSKNEKTVLVGINNERMKAFKVMSFE</sequence>
<evidence type="ECO:0000313" key="4">
    <source>
        <dbReference type="Proteomes" id="UP000812270"/>
    </source>
</evidence>
<name>A0A9E2S5K2_9BACT</name>
<dbReference type="Pfam" id="PF07593">
    <property type="entry name" value="UnbV_ASPIC"/>
    <property type="match status" value="1"/>
</dbReference>
<proteinExistence type="predicted"/>
<dbReference type="EMBL" id="JAHSPG010000001">
    <property type="protein sequence ID" value="MBV4355693.1"/>
    <property type="molecule type" value="Genomic_DNA"/>
</dbReference>
<dbReference type="AlphaFoldDB" id="A0A9E2S5K2"/>
<feature type="signal peptide" evidence="1">
    <location>
        <begin position="1"/>
        <end position="18"/>
    </location>
</feature>
<protein>
    <submittedName>
        <fullName evidence="3">VCBS repeat-containing protein</fullName>
    </submittedName>
</protein>
<keyword evidence="1" id="KW-0732">Signal</keyword>
<feature type="chain" id="PRO_5038497183" evidence="1">
    <location>
        <begin position="19"/>
        <end position="1115"/>
    </location>
</feature>
<organism evidence="3 4">
    <name type="scientific">Pinibacter aurantiacus</name>
    <dbReference type="NCBI Taxonomy" id="2851599"/>
    <lineage>
        <taxon>Bacteria</taxon>
        <taxon>Pseudomonadati</taxon>
        <taxon>Bacteroidota</taxon>
        <taxon>Chitinophagia</taxon>
        <taxon>Chitinophagales</taxon>
        <taxon>Chitinophagaceae</taxon>
        <taxon>Pinibacter</taxon>
    </lineage>
</organism>
<dbReference type="RefSeq" id="WP_217789240.1">
    <property type="nucleotide sequence ID" value="NZ_JAHSPG010000001.1"/>
</dbReference>
<reference evidence="3" key="1">
    <citation type="submission" date="2021-06" db="EMBL/GenBank/DDBJ databases">
        <authorList>
            <person name="Huq M.A."/>
        </authorList>
    </citation>
    <scope>NUCLEOTIDE SEQUENCE</scope>
    <source>
        <strain evidence="3">MAH-26</strain>
    </source>
</reference>
<dbReference type="PANTHER" id="PTHR16026">
    <property type="entry name" value="CARTILAGE ACIDIC PROTEIN 1"/>
    <property type="match status" value="1"/>
</dbReference>
<dbReference type="PANTHER" id="PTHR16026:SF0">
    <property type="entry name" value="CARTILAGE ACIDIC PROTEIN 1"/>
    <property type="match status" value="1"/>
</dbReference>
<dbReference type="Proteomes" id="UP000812270">
    <property type="component" value="Unassembled WGS sequence"/>
</dbReference>
<dbReference type="InterPro" id="IPR013517">
    <property type="entry name" value="FG-GAP"/>
</dbReference>
<dbReference type="InterPro" id="IPR011519">
    <property type="entry name" value="UnbV_ASPIC"/>
</dbReference>
<evidence type="ECO:0000313" key="3">
    <source>
        <dbReference type="EMBL" id="MBV4355693.1"/>
    </source>
</evidence>
<accession>A0A9E2S5K2</accession>
<evidence type="ECO:0000259" key="2">
    <source>
        <dbReference type="Pfam" id="PF07593"/>
    </source>
</evidence>
<keyword evidence="4" id="KW-1185">Reference proteome</keyword>
<dbReference type="Pfam" id="PF13517">
    <property type="entry name" value="FG-GAP_3"/>
    <property type="match status" value="5"/>
</dbReference>
<gene>
    <name evidence="3" type="ORF">KTO63_00945</name>
</gene>
<evidence type="ECO:0000256" key="1">
    <source>
        <dbReference type="SAM" id="SignalP"/>
    </source>
</evidence>